<dbReference type="NCBIfam" id="TIGR03920">
    <property type="entry name" value="T7SS_EccD"/>
    <property type="match status" value="1"/>
</dbReference>
<feature type="transmembrane region" description="Helical" evidence="7">
    <location>
        <begin position="170"/>
        <end position="188"/>
    </location>
</feature>
<dbReference type="InterPro" id="IPR044049">
    <property type="entry name" value="EccD_transm"/>
</dbReference>
<feature type="transmembrane region" description="Helical" evidence="7">
    <location>
        <begin position="250"/>
        <end position="270"/>
    </location>
</feature>
<feature type="domain" description="EccD-like transmembrane" evidence="8">
    <location>
        <begin position="138"/>
        <end position="466"/>
    </location>
</feature>
<feature type="transmembrane region" description="Helical" evidence="7">
    <location>
        <begin position="226"/>
        <end position="243"/>
    </location>
</feature>
<dbReference type="EMBL" id="FPJO01000012">
    <property type="protein sequence ID" value="SFY17223.1"/>
    <property type="molecule type" value="Genomic_DNA"/>
</dbReference>
<evidence type="ECO:0000256" key="3">
    <source>
        <dbReference type="ARBA" id="ARBA00022475"/>
    </source>
</evidence>
<gene>
    <name evidence="9" type="ORF">SAMN02787144_1012105</name>
</gene>
<name>A0A1K2D1Q2_STRAR</name>
<accession>A0A1K2D1Q2</accession>
<evidence type="ECO:0000256" key="6">
    <source>
        <dbReference type="ARBA" id="ARBA00023136"/>
    </source>
</evidence>
<feature type="transmembrane region" description="Helical" evidence="7">
    <location>
        <begin position="282"/>
        <end position="305"/>
    </location>
</feature>
<evidence type="ECO:0000313" key="10">
    <source>
        <dbReference type="Proteomes" id="UP000181909"/>
    </source>
</evidence>
<dbReference type="AlphaFoldDB" id="A0A1K2D1Q2"/>
<keyword evidence="5 7" id="KW-1133">Transmembrane helix</keyword>
<feature type="transmembrane region" description="Helical" evidence="7">
    <location>
        <begin position="447"/>
        <end position="466"/>
    </location>
</feature>
<dbReference type="Proteomes" id="UP000181909">
    <property type="component" value="Unassembled WGS sequence"/>
</dbReference>
<dbReference type="STRING" id="1893.SAMN02787144_1012105"/>
<feature type="transmembrane region" description="Helical" evidence="7">
    <location>
        <begin position="141"/>
        <end position="158"/>
    </location>
</feature>
<organism evidence="9 10">
    <name type="scientific">Streptomyces atratus</name>
    <dbReference type="NCBI Taxonomy" id="1893"/>
    <lineage>
        <taxon>Bacteria</taxon>
        <taxon>Bacillati</taxon>
        <taxon>Actinomycetota</taxon>
        <taxon>Actinomycetes</taxon>
        <taxon>Kitasatosporales</taxon>
        <taxon>Streptomycetaceae</taxon>
        <taxon>Streptomyces</taxon>
    </lineage>
</organism>
<proteinExistence type="inferred from homology"/>
<dbReference type="Gene3D" id="3.10.20.90">
    <property type="entry name" value="Phosphatidylinositol 3-kinase Catalytic Subunit, Chain A, domain 1"/>
    <property type="match status" value="1"/>
</dbReference>
<evidence type="ECO:0000256" key="2">
    <source>
        <dbReference type="ARBA" id="ARBA00006162"/>
    </source>
</evidence>
<dbReference type="Pfam" id="PF19053">
    <property type="entry name" value="EccD"/>
    <property type="match status" value="1"/>
</dbReference>
<comment type="similarity">
    <text evidence="2">Belongs to the EccD/Snm4 family.</text>
</comment>
<feature type="transmembrane region" description="Helical" evidence="7">
    <location>
        <begin position="195"/>
        <end position="214"/>
    </location>
</feature>
<dbReference type="InterPro" id="IPR006707">
    <property type="entry name" value="T7SS_EccD"/>
</dbReference>
<evidence type="ECO:0000256" key="1">
    <source>
        <dbReference type="ARBA" id="ARBA00004651"/>
    </source>
</evidence>
<dbReference type="InterPro" id="IPR024962">
    <property type="entry name" value="YukD-like"/>
</dbReference>
<dbReference type="GO" id="GO:0005886">
    <property type="term" value="C:plasma membrane"/>
    <property type="evidence" value="ECO:0007669"/>
    <property type="project" value="UniProtKB-SubCell"/>
</dbReference>
<evidence type="ECO:0000256" key="5">
    <source>
        <dbReference type="ARBA" id="ARBA00022989"/>
    </source>
</evidence>
<feature type="transmembrane region" description="Helical" evidence="7">
    <location>
        <begin position="326"/>
        <end position="349"/>
    </location>
</feature>
<feature type="transmembrane region" description="Helical" evidence="7">
    <location>
        <begin position="408"/>
        <end position="427"/>
    </location>
</feature>
<protein>
    <submittedName>
        <fullName evidence="9">Type VII secretion integral membrane protein EccD</fullName>
    </submittedName>
</protein>
<comment type="subcellular location">
    <subcellularLocation>
        <location evidence="1">Cell membrane</location>
        <topology evidence="1">Multi-pass membrane protein</topology>
    </subcellularLocation>
</comment>
<sequence>MGTPSCPTPQNVAMIGSRKVVSTATTSRAQLSRVTLVGERRRADIVLPSDTPIGQLLPDILQLLDDRAAARPMTRQLITSDGSALPHDSTLSSAGIADGAVLRLVRAHSAPPAPVVHDVTDLVADDLDLQAWRWRPAARRTSAGVASVAFALVAALLARREFALDALTTALAAATLVLLAAGALIAKIGQGNRGLATALLLASGSLGILTAWTAADSYDWSGTARLAAVAAALVLTLVLLGYFSPLGRGGLIGAVATTAITVVWEAVAAVQDDLARLGAVMAVFSVVLLGLLPRLALAASGLTALDDRRSGGASVSRHQVGNALAATHRGLALATVVTAVSAAAGGWLLTLADKPSVWTVALPSLVALVLLSRARAFPLVAEVVALFAAAAVLVVRLVMLWMQHAGGAGPLALLVVAAVLPLLVLAVQPPEHVQVRLRRMADLVESIGVVGLFPLAVGVFGVYGQLLNKF</sequence>
<keyword evidence="6 7" id="KW-0472">Membrane</keyword>
<reference evidence="9 10" key="1">
    <citation type="submission" date="2016-11" db="EMBL/GenBank/DDBJ databases">
        <authorList>
            <person name="Jaros S."/>
            <person name="Januszkiewicz K."/>
            <person name="Wedrychowicz H."/>
        </authorList>
    </citation>
    <scope>NUCLEOTIDE SEQUENCE [LARGE SCALE GENOMIC DNA]</scope>
    <source>
        <strain evidence="9 10">OK807</strain>
    </source>
</reference>
<feature type="transmembrane region" description="Helical" evidence="7">
    <location>
        <begin position="355"/>
        <end position="372"/>
    </location>
</feature>
<evidence type="ECO:0000256" key="4">
    <source>
        <dbReference type="ARBA" id="ARBA00022692"/>
    </source>
</evidence>
<feature type="transmembrane region" description="Helical" evidence="7">
    <location>
        <begin position="379"/>
        <end position="402"/>
    </location>
</feature>
<evidence type="ECO:0000259" key="8">
    <source>
        <dbReference type="Pfam" id="PF19053"/>
    </source>
</evidence>
<keyword evidence="3" id="KW-1003">Cell membrane</keyword>
<evidence type="ECO:0000313" key="9">
    <source>
        <dbReference type="EMBL" id="SFY17223.1"/>
    </source>
</evidence>
<dbReference type="Pfam" id="PF08817">
    <property type="entry name" value="YukD"/>
    <property type="match status" value="1"/>
</dbReference>
<keyword evidence="4 7" id="KW-0812">Transmembrane</keyword>
<evidence type="ECO:0000256" key="7">
    <source>
        <dbReference type="SAM" id="Phobius"/>
    </source>
</evidence>